<dbReference type="InterPro" id="IPR011990">
    <property type="entry name" value="TPR-like_helical_dom_sf"/>
</dbReference>
<evidence type="ECO:0000256" key="3">
    <source>
        <dbReference type="PROSITE-ProRule" id="PRU01091"/>
    </source>
</evidence>
<dbReference type="Gene3D" id="1.10.10.10">
    <property type="entry name" value="Winged helix-like DNA-binding domain superfamily/Winged helix DNA-binding domain"/>
    <property type="match status" value="1"/>
</dbReference>
<dbReference type="PANTHER" id="PTHR47691:SF3">
    <property type="entry name" value="HTH-TYPE TRANSCRIPTIONAL REGULATOR RV0890C-RELATED"/>
    <property type="match status" value="1"/>
</dbReference>
<dbReference type="GO" id="GO:0006355">
    <property type="term" value="P:regulation of DNA-templated transcription"/>
    <property type="evidence" value="ECO:0007669"/>
    <property type="project" value="InterPro"/>
</dbReference>
<dbReference type="Gene3D" id="3.40.50.300">
    <property type="entry name" value="P-loop containing nucleotide triphosphate hydrolases"/>
    <property type="match status" value="1"/>
</dbReference>
<dbReference type="SUPFAM" id="SSF48452">
    <property type="entry name" value="TPR-like"/>
    <property type="match status" value="2"/>
</dbReference>
<proteinExistence type="inferred from homology"/>
<dbReference type="InterPro" id="IPR001867">
    <property type="entry name" value="OmpR/PhoB-type_DNA-bd"/>
</dbReference>
<feature type="DNA-binding region" description="OmpR/PhoB-type" evidence="3">
    <location>
        <begin position="1"/>
        <end position="89"/>
    </location>
</feature>
<dbReference type="InterPro" id="IPR041664">
    <property type="entry name" value="AAA_16"/>
</dbReference>
<dbReference type="PANTHER" id="PTHR47691">
    <property type="entry name" value="REGULATOR-RELATED"/>
    <property type="match status" value="1"/>
</dbReference>
<dbReference type="InterPro" id="IPR005158">
    <property type="entry name" value="BTAD"/>
</dbReference>
<dbReference type="AlphaFoldDB" id="A0A7C9MXM9"/>
<dbReference type="RefSeq" id="WP_161480514.1">
    <property type="nucleotide sequence ID" value="NZ_WXEW01000004.1"/>
</dbReference>
<dbReference type="SUPFAM" id="SSF46894">
    <property type="entry name" value="C-terminal effector domain of the bipartite response regulators"/>
    <property type="match status" value="1"/>
</dbReference>
<name>A0A7C9MXM9_9ACTN</name>
<evidence type="ECO:0000256" key="2">
    <source>
        <dbReference type="ARBA" id="ARBA00023125"/>
    </source>
</evidence>
<evidence type="ECO:0000313" key="6">
    <source>
        <dbReference type="EMBL" id="NAS23231.1"/>
    </source>
</evidence>
<dbReference type="EMBL" id="WXEW01000004">
    <property type="protein sequence ID" value="NAS23231.1"/>
    <property type="molecule type" value="Genomic_DNA"/>
</dbReference>
<dbReference type="Pfam" id="PF13191">
    <property type="entry name" value="AAA_16"/>
    <property type="match status" value="1"/>
</dbReference>
<gene>
    <name evidence="6" type="ORF">GT755_16200</name>
</gene>
<dbReference type="Pfam" id="PF00486">
    <property type="entry name" value="Trans_reg_C"/>
    <property type="match status" value="1"/>
</dbReference>
<dbReference type="Gene3D" id="1.25.40.10">
    <property type="entry name" value="Tetratricopeptide repeat domain"/>
    <property type="match status" value="3"/>
</dbReference>
<feature type="region of interest" description="Disordered" evidence="4">
    <location>
        <begin position="229"/>
        <end position="276"/>
    </location>
</feature>
<sequence>MRFGILGPLDVRRDDGTPVELTGPRGRTLLATLALDAGKVVPASRLIDVLYGATPPAGAANALQAQVSRLRTALGGHIAHTPAGYRLDTDPGDVDALRFERLTAERRFAEALALWRGPALDGLPETLHGAAARLTELHLTAYLGLLDTEPATPALLTGTGSVPGLPEMISRHPLHEGLRARHIRLLAAVGRPAEALAAYEEARRLLDEELGTIPSAELTAAHLSVLRGDDPAAAPGPAARPVRAAPGHDTSGRSTAEEPRPSPPGAASRDTTPERVGVPVQFTALVGREAELAAIREMMSAARLVTLTGPGGTGKTRLAAEACAHAPAPVYFVELAPMADAAELPQAVLSTLGLREGRLLKQGAQPVADPVDRIVAGIGDRPMLIVLDNCEHLVEAAAGFAGRLLAACPGLRILATSREPLAIAAERLCPIPPLALPPSGVDPADALSYPSVRLFAERAAAVRPGFWESAHPGELDAVIRICRALDGLPLAIELAAARVRTLPVTDIADATDPFAVLARGSRTAEPRHRTLRAVIAWSWDLLDDDERTLARRLTVFRGGATLKAAQEVCGLPRHDVLDLLAGLTDKSLIEVAGTHYRMLDTIRAFCAEQLAEAGEEERFRQAHAAWFRDFALAADPHLRTGDQLEWLRRMDADHENMLAALRHAPPADALLLYSGLTGYWWLRGLRSESIASALELLARLGPQPEMSEEFAVCVLSAVVGGVADPVLRAHLDRVGDWLDGFRAPHRQPLLWVLWSQAVGPPDPAAADDLIAVQATFELDPWTRSLSRFGWGLLALFEGDHVRAEENLLPALAGFTTIGDRWGMSMTTTGLAEIAEWTGRRAEALDLIDRSLGLLQTLGTTVDIAELLCRRAQNRLVLSERSGPALHAEVHAEVHADFTRAADLAREAGAVEMIGRAHIGLADLARLHGSLDEARELAEQVLAECGGDWFSLDEIRVAANLTLGWISYAEGDPDRTEHHHRQALSSVYVQRNRLQAARVTEGLAGAVFLRDDPAGAAALLGISTALREGLPSDEPDPIRLAARCRAVLGEATYAAAHARGLAMPKDRLIPVVLELAPPG</sequence>
<dbReference type="SMART" id="SM01043">
    <property type="entry name" value="BTAD"/>
    <property type="match status" value="1"/>
</dbReference>
<feature type="domain" description="OmpR/PhoB-type" evidence="5">
    <location>
        <begin position="1"/>
        <end position="89"/>
    </location>
</feature>
<accession>A0A7C9MXM9</accession>
<dbReference type="InterPro" id="IPR036388">
    <property type="entry name" value="WH-like_DNA-bd_sf"/>
</dbReference>
<comment type="caution">
    <text evidence="6">The sequence shown here is derived from an EMBL/GenBank/DDBJ whole genome shotgun (WGS) entry which is preliminary data.</text>
</comment>
<dbReference type="InterPro" id="IPR058852">
    <property type="entry name" value="HTH_77"/>
</dbReference>
<feature type="compositionally biased region" description="Low complexity" evidence="4">
    <location>
        <begin position="231"/>
        <end position="247"/>
    </location>
</feature>
<reference evidence="6 7" key="1">
    <citation type="submission" date="2020-01" db="EMBL/GenBank/DDBJ databases">
        <title>Herbidospora sp. NEAU-GS84 nov., a novel actinomycete isolated from soil.</title>
        <authorList>
            <person name="Han L."/>
        </authorList>
    </citation>
    <scope>NUCLEOTIDE SEQUENCE [LARGE SCALE GENOMIC DNA]</scope>
    <source>
        <strain evidence="6 7">NEAU-GS84</strain>
    </source>
</reference>
<keyword evidence="2 3" id="KW-0238">DNA-binding</keyword>
<dbReference type="PROSITE" id="PS51755">
    <property type="entry name" value="OMPR_PHOB"/>
    <property type="match status" value="1"/>
</dbReference>
<dbReference type="Pfam" id="PF25872">
    <property type="entry name" value="HTH_77"/>
    <property type="match status" value="1"/>
</dbReference>
<keyword evidence="7" id="KW-1185">Reference proteome</keyword>
<dbReference type="Proteomes" id="UP000479526">
    <property type="component" value="Unassembled WGS sequence"/>
</dbReference>
<dbReference type="SMART" id="SM00862">
    <property type="entry name" value="Trans_reg_C"/>
    <property type="match status" value="1"/>
</dbReference>
<dbReference type="SUPFAM" id="SSF52540">
    <property type="entry name" value="P-loop containing nucleoside triphosphate hydrolases"/>
    <property type="match status" value="1"/>
</dbReference>
<protein>
    <submittedName>
        <fullName evidence="6">AAA family ATPase</fullName>
    </submittedName>
</protein>
<evidence type="ECO:0000259" key="5">
    <source>
        <dbReference type="PROSITE" id="PS51755"/>
    </source>
</evidence>
<dbReference type="Pfam" id="PF03704">
    <property type="entry name" value="BTAD"/>
    <property type="match status" value="1"/>
</dbReference>
<evidence type="ECO:0000256" key="1">
    <source>
        <dbReference type="ARBA" id="ARBA00005820"/>
    </source>
</evidence>
<comment type="similarity">
    <text evidence="1">Belongs to the AfsR/DnrI/RedD regulatory family.</text>
</comment>
<evidence type="ECO:0000313" key="7">
    <source>
        <dbReference type="Proteomes" id="UP000479526"/>
    </source>
</evidence>
<organism evidence="6 7">
    <name type="scientific">Herbidospora solisilvae</name>
    <dbReference type="NCBI Taxonomy" id="2696284"/>
    <lineage>
        <taxon>Bacteria</taxon>
        <taxon>Bacillati</taxon>
        <taxon>Actinomycetota</taxon>
        <taxon>Actinomycetes</taxon>
        <taxon>Streptosporangiales</taxon>
        <taxon>Streptosporangiaceae</taxon>
        <taxon>Herbidospora</taxon>
    </lineage>
</organism>
<dbReference type="InterPro" id="IPR016032">
    <property type="entry name" value="Sig_transdc_resp-reg_C-effctor"/>
</dbReference>
<dbReference type="GO" id="GO:0000160">
    <property type="term" value="P:phosphorelay signal transduction system"/>
    <property type="evidence" value="ECO:0007669"/>
    <property type="project" value="InterPro"/>
</dbReference>
<evidence type="ECO:0000256" key="4">
    <source>
        <dbReference type="SAM" id="MobiDB-lite"/>
    </source>
</evidence>
<dbReference type="InterPro" id="IPR027417">
    <property type="entry name" value="P-loop_NTPase"/>
</dbReference>
<dbReference type="GO" id="GO:0003677">
    <property type="term" value="F:DNA binding"/>
    <property type="evidence" value="ECO:0007669"/>
    <property type="project" value="UniProtKB-UniRule"/>
</dbReference>
<dbReference type="PRINTS" id="PR00364">
    <property type="entry name" value="DISEASERSIST"/>
</dbReference>